<dbReference type="EMBL" id="LGRX02001338">
    <property type="protein sequence ID" value="KAK3286315.1"/>
    <property type="molecule type" value="Genomic_DNA"/>
</dbReference>
<reference evidence="2 3" key="1">
    <citation type="journal article" date="2015" name="Genome Biol. Evol.">
        <title>Comparative Genomics of a Bacterivorous Green Alga Reveals Evolutionary Causalities and Consequences of Phago-Mixotrophic Mode of Nutrition.</title>
        <authorList>
            <person name="Burns J.A."/>
            <person name="Paasch A."/>
            <person name="Narechania A."/>
            <person name="Kim E."/>
        </authorList>
    </citation>
    <scope>NUCLEOTIDE SEQUENCE [LARGE SCALE GENOMIC DNA]</scope>
    <source>
        <strain evidence="2 3">PLY_AMNH</strain>
    </source>
</reference>
<accession>A0AAE0GXS1</accession>
<feature type="compositionally biased region" description="Low complexity" evidence="1">
    <location>
        <begin position="241"/>
        <end position="255"/>
    </location>
</feature>
<feature type="region of interest" description="Disordered" evidence="1">
    <location>
        <begin position="73"/>
        <end position="115"/>
    </location>
</feature>
<evidence type="ECO:0000313" key="2">
    <source>
        <dbReference type="EMBL" id="KAK3286315.1"/>
    </source>
</evidence>
<evidence type="ECO:0000256" key="1">
    <source>
        <dbReference type="SAM" id="MobiDB-lite"/>
    </source>
</evidence>
<proteinExistence type="predicted"/>
<keyword evidence="3" id="KW-1185">Reference proteome</keyword>
<feature type="region of interest" description="Disordered" evidence="1">
    <location>
        <begin position="213"/>
        <end position="255"/>
    </location>
</feature>
<comment type="caution">
    <text evidence="2">The sequence shown here is derived from an EMBL/GenBank/DDBJ whole genome shotgun (WGS) entry which is preliminary data.</text>
</comment>
<evidence type="ECO:0000313" key="3">
    <source>
        <dbReference type="Proteomes" id="UP001190700"/>
    </source>
</evidence>
<name>A0AAE0GXS1_9CHLO</name>
<feature type="region of interest" description="Disordered" evidence="1">
    <location>
        <begin position="401"/>
        <end position="428"/>
    </location>
</feature>
<sequence length="569" mass="60751">MHILRVARSLVATLGNKMLPGCGERRAGERRASSFANHGRIHEIRTESAQHAGQWIEAVQACIEETVANQEGITEESCGGASPAVGTRTPTFFEPMTPPSADGTATESPKSAGRNKMNDFFRTLNTGGVQKASSSLLSAARRADNHLQMATSMFSSARAAIEDAVTKKDPSAVGQGGYFVIGGATARPHAVPSNRDEAKEMTASREVDAAAAIEGTAETAPDRDEAANTAEGSREADKVTAAQAASAESAAGAREVAAAEEAAPLQEMSPPLHVKVKPSVGKSAVVEDYGYGSGKHGSLMLKHSHWRGWQPMQCVLHAGPDARLDVYAGAIRWEKIEKELDLGGSSLARIDCDEHAGQFWVCDGAGGGISLRTTSDESYAMWREAFTHTAAHMATFTAARTPKKDPGADAAVAESQGEDAAPPSPAARERGKYSVSILGVRMESGWTSGSASDGLVFIVRGESPGGEAQTKNRRDDELYSLQQHLAMALPPEKVPCLAERKDLNAEDPSYLNERQVAVGIFLEQVLELTLQIQLEHVTRVKRNDLHLTWVAACDFMGLDPWTELSIDQP</sequence>
<evidence type="ECO:0008006" key="4">
    <source>
        <dbReference type="Google" id="ProtNLM"/>
    </source>
</evidence>
<dbReference type="AlphaFoldDB" id="A0AAE0GXS1"/>
<dbReference type="Proteomes" id="UP001190700">
    <property type="component" value="Unassembled WGS sequence"/>
</dbReference>
<protein>
    <recommendedName>
        <fullName evidence="4">PH domain-containing protein</fullName>
    </recommendedName>
</protein>
<feature type="compositionally biased region" description="Basic and acidic residues" evidence="1">
    <location>
        <begin position="220"/>
        <end position="238"/>
    </location>
</feature>
<gene>
    <name evidence="2" type="ORF">CYMTET_6122</name>
</gene>
<organism evidence="2 3">
    <name type="scientific">Cymbomonas tetramitiformis</name>
    <dbReference type="NCBI Taxonomy" id="36881"/>
    <lineage>
        <taxon>Eukaryota</taxon>
        <taxon>Viridiplantae</taxon>
        <taxon>Chlorophyta</taxon>
        <taxon>Pyramimonadophyceae</taxon>
        <taxon>Pyramimonadales</taxon>
        <taxon>Pyramimonadaceae</taxon>
        <taxon>Cymbomonas</taxon>
    </lineage>
</organism>